<sequence>MSAVPRNVREIGDRPIEYLRAWGRDAFDADDRAIRQLRELVAAAGLPQLPDVRHAPIVNGLTAGVANPRPVLDGRLLPPVHERAADGDEGATGADTATRERAKHARPGDGAARTAHGAVNGARSGRAPDRGAGGCARHHDCGGGRHAPVPAPGPEDPGNAPAGGHQLTPVADLRGAGHPAAPTAVDPSTFHRTALTDVSAPGGPSVVPD</sequence>
<evidence type="ECO:0000256" key="1">
    <source>
        <dbReference type="SAM" id="MobiDB-lite"/>
    </source>
</evidence>
<reference evidence="2 3" key="1">
    <citation type="submission" date="2019-08" db="EMBL/GenBank/DDBJ databases">
        <title>Actinomadura sp. nov. CYP1-5 isolated from mountain soil.</title>
        <authorList>
            <person name="Songsumanus A."/>
            <person name="Kuncharoen N."/>
            <person name="Kudo T."/>
            <person name="Yuki M."/>
            <person name="Igarashi Y."/>
            <person name="Tanasupawat S."/>
        </authorList>
    </citation>
    <scope>NUCLEOTIDE SEQUENCE [LARGE SCALE GENOMIC DNA]</scope>
    <source>
        <strain evidence="2 3">JCM 14158</strain>
    </source>
</reference>
<dbReference type="RefSeq" id="WP_148344134.1">
    <property type="nucleotide sequence ID" value="NZ_VSFG01000001.1"/>
</dbReference>
<accession>A0A5D0NXG4</accession>
<protein>
    <submittedName>
        <fullName evidence="2">Uncharacterized protein</fullName>
    </submittedName>
</protein>
<evidence type="ECO:0000313" key="2">
    <source>
        <dbReference type="EMBL" id="TYB48972.1"/>
    </source>
</evidence>
<comment type="caution">
    <text evidence="2">The sequence shown here is derived from an EMBL/GenBank/DDBJ whole genome shotgun (WGS) entry which is preliminary data.</text>
</comment>
<keyword evidence="3" id="KW-1185">Reference proteome</keyword>
<dbReference type="EMBL" id="VSFG01000001">
    <property type="protein sequence ID" value="TYB48972.1"/>
    <property type="molecule type" value="Genomic_DNA"/>
</dbReference>
<dbReference type="Proteomes" id="UP000323380">
    <property type="component" value="Unassembled WGS sequence"/>
</dbReference>
<feature type="region of interest" description="Disordered" evidence="1">
    <location>
        <begin position="81"/>
        <end position="209"/>
    </location>
</feature>
<name>A0A5D0NXG4_9ACTN</name>
<gene>
    <name evidence="2" type="ORF">FXF69_07445</name>
</gene>
<organism evidence="2 3">
    <name type="scientific">Actinomadura chibensis</name>
    <dbReference type="NCBI Taxonomy" id="392828"/>
    <lineage>
        <taxon>Bacteria</taxon>
        <taxon>Bacillati</taxon>
        <taxon>Actinomycetota</taxon>
        <taxon>Actinomycetes</taxon>
        <taxon>Streptosporangiales</taxon>
        <taxon>Thermomonosporaceae</taxon>
        <taxon>Actinomadura</taxon>
    </lineage>
</organism>
<proteinExistence type="predicted"/>
<evidence type="ECO:0000313" key="3">
    <source>
        <dbReference type="Proteomes" id="UP000323380"/>
    </source>
</evidence>
<dbReference type="AlphaFoldDB" id="A0A5D0NXG4"/>